<protein>
    <submittedName>
        <fullName evidence="3">1-aminocyclopropane-1-carboxylate synthase</fullName>
    </submittedName>
</protein>
<evidence type="ECO:0000313" key="4">
    <source>
        <dbReference type="Proteomes" id="UP001303889"/>
    </source>
</evidence>
<keyword evidence="1" id="KW-0663">Pyridoxal phosphate</keyword>
<dbReference type="PRINTS" id="PR00753">
    <property type="entry name" value="ACCSYNTHASE"/>
</dbReference>
<gene>
    <name evidence="3" type="ORF">C8A05DRAFT_12258</name>
</gene>
<evidence type="ECO:0000256" key="1">
    <source>
        <dbReference type="ARBA" id="ARBA00022898"/>
    </source>
</evidence>
<comment type="caution">
    <text evidence="3">The sequence shown here is derived from an EMBL/GenBank/DDBJ whole genome shotgun (WGS) entry which is preliminary data.</text>
</comment>
<reference evidence="3" key="1">
    <citation type="journal article" date="2023" name="Mol. Phylogenet. Evol.">
        <title>Genome-scale phylogeny and comparative genomics of the fungal order Sordariales.</title>
        <authorList>
            <person name="Hensen N."/>
            <person name="Bonometti L."/>
            <person name="Westerberg I."/>
            <person name="Brannstrom I.O."/>
            <person name="Guillou S."/>
            <person name="Cros-Aarteil S."/>
            <person name="Calhoun S."/>
            <person name="Haridas S."/>
            <person name="Kuo A."/>
            <person name="Mondo S."/>
            <person name="Pangilinan J."/>
            <person name="Riley R."/>
            <person name="LaButti K."/>
            <person name="Andreopoulos B."/>
            <person name="Lipzen A."/>
            <person name="Chen C."/>
            <person name="Yan M."/>
            <person name="Daum C."/>
            <person name="Ng V."/>
            <person name="Clum A."/>
            <person name="Steindorff A."/>
            <person name="Ohm R.A."/>
            <person name="Martin F."/>
            <person name="Silar P."/>
            <person name="Natvig D.O."/>
            <person name="Lalanne C."/>
            <person name="Gautier V."/>
            <person name="Ament-Velasquez S.L."/>
            <person name="Kruys A."/>
            <person name="Hutchinson M.I."/>
            <person name="Powell A.J."/>
            <person name="Barry K."/>
            <person name="Miller A.N."/>
            <person name="Grigoriev I.V."/>
            <person name="Debuchy R."/>
            <person name="Gladieux P."/>
            <person name="Hiltunen Thoren M."/>
            <person name="Johannesson H."/>
        </authorList>
    </citation>
    <scope>NUCLEOTIDE SEQUENCE</scope>
    <source>
        <strain evidence="3">CBS 103.79</strain>
    </source>
</reference>
<dbReference type="Gene3D" id="3.90.1150.10">
    <property type="entry name" value="Aspartate Aminotransferase, domain 1"/>
    <property type="match status" value="1"/>
</dbReference>
<dbReference type="AlphaFoldDB" id="A0AAN6RWE6"/>
<accession>A0AAN6RWE6</accession>
<evidence type="ECO:0000313" key="3">
    <source>
        <dbReference type="EMBL" id="KAK3905942.1"/>
    </source>
</evidence>
<dbReference type="GO" id="GO:0030170">
    <property type="term" value="F:pyridoxal phosphate binding"/>
    <property type="evidence" value="ECO:0007669"/>
    <property type="project" value="InterPro"/>
</dbReference>
<dbReference type="SUPFAM" id="SSF53383">
    <property type="entry name" value="PLP-dependent transferases"/>
    <property type="match status" value="1"/>
</dbReference>
<dbReference type="GO" id="GO:0006520">
    <property type="term" value="P:amino acid metabolic process"/>
    <property type="evidence" value="ECO:0007669"/>
    <property type="project" value="TreeGrafter"/>
</dbReference>
<organism evidence="3 4">
    <name type="scientific">Staphylotrichum tortipilum</name>
    <dbReference type="NCBI Taxonomy" id="2831512"/>
    <lineage>
        <taxon>Eukaryota</taxon>
        <taxon>Fungi</taxon>
        <taxon>Dikarya</taxon>
        <taxon>Ascomycota</taxon>
        <taxon>Pezizomycotina</taxon>
        <taxon>Sordariomycetes</taxon>
        <taxon>Sordariomycetidae</taxon>
        <taxon>Sordariales</taxon>
        <taxon>Chaetomiaceae</taxon>
        <taxon>Staphylotrichum</taxon>
    </lineage>
</organism>
<dbReference type="GO" id="GO:0008483">
    <property type="term" value="F:transaminase activity"/>
    <property type="evidence" value="ECO:0007669"/>
    <property type="project" value="TreeGrafter"/>
</dbReference>
<dbReference type="PANTHER" id="PTHR43795">
    <property type="entry name" value="BIFUNCTIONAL ASPARTATE AMINOTRANSFERASE AND GLUTAMATE/ASPARTATE-PREPHENATE AMINOTRANSFERASE-RELATED"/>
    <property type="match status" value="1"/>
</dbReference>
<evidence type="ECO:0000259" key="2">
    <source>
        <dbReference type="Pfam" id="PF00155"/>
    </source>
</evidence>
<sequence>MTDNSESQSVKDVASSFHIADRAAYNYVYMRQWEFFEKALANPWTPECPEGVINLSVAENALMHQDVVDFINKNLAVDPVHHLTYGSGPKGSPRLRRALAAFFNSYFHPREKVQHQDILIMAGVTSVIDNLTWSLCNEGEGIIIPQPFYLGFATDIPARARGVIVPAEFQSLEGYKGFDDVFDPGMNVKALDAALRGAKEKGAEVRAVLLTNPHNPLGRCYPVETIKAIASFCGEHQLHLISDEIYANSVFENPKAPGAIPFTSILSLDLADRIDPQLVHVTYGASKDFCANGLRLGMLHTTNQGLQGAVAGMSMLGWPPYVIQELWAKMLEDEAYTKDFFARNQGGLAGQYALATGFLEQHGIPYYGNSNAGMFIWVDLRKYLAGPGDEGASLAVRHLSAKAKEEYRKREAEMGSRFFASGVGIAMGSNFLTEELGWFRLTFSVSTEALETGLQRMLKVLREIEQTGWN</sequence>
<reference evidence="3" key="2">
    <citation type="submission" date="2023-05" db="EMBL/GenBank/DDBJ databases">
        <authorList>
            <consortium name="Lawrence Berkeley National Laboratory"/>
            <person name="Steindorff A."/>
            <person name="Hensen N."/>
            <person name="Bonometti L."/>
            <person name="Westerberg I."/>
            <person name="Brannstrom I.O."/>
            <person name="Guillou S."/>
            <person name="Cros-Aarteil S."/>
            <person name="Calhoun S."/>
            <person name="Haridas S."/>
            <person name="Kuo A."/>
            <person name="Mondo S."/>
            <person name="Pangilinan J."/>
            <person name="Riley R."/>
            <person name="Labutti K."/>
            <person name="Andreopoulos B."/>
            <person name="Lipzen A."/>
            <person name="Chen C."/>
            <person name="Yanf M."/>
            <person name="Daum C."/>
            <person name="Ng V."/>
            <person name="Clum A."/>
            <person name="Ohm R."/>
            <person name="Martin F."/>
            <person name="Silar P."/>
            <person name="Natvig D."/>
            <person name="Lalanne C."/>
            <person name="Gautier V."/>
            <person name="Ament-Velasquez S.L."/>
            <person name="Kruys A."/>
            <person name="Hutchinson M.I."/>
            <person name="Powell A.J."/>
            <person name="Barry K."/>
            <person name="Miller A.N."/>
            <person name="Grigoriev I.V."/>
            <person name="Debuchy R."/>
            <person name="Gladieux P."/>
            <person name="Thoren M.H."/>
            <person name="Johannesson H."/>
        </authorList>
    </citation>
    <scope>NUCLEOTIDE SEQUENCE</scope>
    <source>
        <strain evidence="3">CBS 103.79</strain>
    </source>
</reference>
<dbReference type="InterPro" id="IPR050478">
    <property type="entry name" value="Ethylene_sulfur-biosynth"/>
</dbReference>
<dbReference type="Proteomes" id="UP001303889">
    <property type="component" value="Unassembled WGS sequence"/>
</dbReference>
<dbReference type="InterPro" id="IPR004839">
    <property type="entry name" value="Aminotransferase_I/II_large"/>
</dbReference>
<dbReference type="InterPro" id="IPR015422">
    <property type="entry name" value="PyrdxlP-dep_Trfase_small"/>
</dbReference>
<dbReference type="InterPro" id="IPR015424">
    <property type="entry name" value="PyrdxlP-dep_Trfase"/>
</dbReference>
<dbReference type="CDD" id="cd00609">
    <property type="entry name" value="AAT_like"/>
    <property type="match status" value="1"/>
</dbReference>
<feature type="domain" description="Aminotransferase class I/classII large" evidence="2">
    <location>
        <begin position="51"/>
        <end position="456"/>
    </location>
</feature>
<dbReference type="Gene3D" id="3.40.640.10">
    <property type="entry name" value="Type I PLP-dependent aspartate aminotransferase-like (Major domain)"/>
    <property type="match status" value="1"/>
</dbReference>
<keyword evidence="4" id="KW-1185">Reference proteome</keyword>
<name>A0AAN6RWE6_9PEZI</name>
<proteinExistence type="predicted"/>
<dbReference type="EMBL" id="MU855340">
    <property type="protein sequence ID" value="KAK3905942.1"/>
    <property type="molecule type" value="Genomic_DNA"/>
</dbReference>
<dbReference type="Pfam" id="PF00155">
    <property type="entry name" value="Aminotran_1_2"/>
    <property type="match status" value="1"/>
</dbReference>
<dbReference type="InterPro" id="IPR015421">
    <property type="entry name" value="PyrdxlP-dep_Trfase_major"/>
</dbReference>
<dbReference type="PANTHER" id="PTHR43795:SF39">
    <property type="entry name" value="AMINOTRANSFERASE CLASS I_CLASSII DOMAIN-CONTAINING PROTEIN"/>
    <property type="match status" value="1"/>
</dbReference>